<dbReference type="InterPro" id="IPR027359">
    <property type="entry name" value="Volt_channel_dom_sf"/>
</dbReference>
<dbReference type="Gene3D" id="1.20.120.350">
    <property type="entry name" value="Voltage-gated potassium channels. Chain C"/>
    <property type="match status" value="1"/>
</dbReference>
<dbReference type="Gene3D" id="1.10.287.70">
    <property type="match status" value="1"/>
</dbReference>
<dbReference type="EMBL" id="CAJNJA010029337">
    <property type="protein sequence ID" value="CAE7624939.1"/>
    <property type="molecule type" value="Genomic_DNA"/>
</dbReference>
<dbReference type="SUPFAM" id="SSF81324">
    <property type="entry name" value="Voltage-gated potassium channels"/>
    <property type="match status" value="1"/>
</dbReference>
<feature type="transmembrane region" description="Helical" evidence="14">
    <location>
        <begin position="123"/>
        <end position="143"/>
    </location>
</feature>
<dbReference type="GO" id="GO:0098703">
    <property type="term" value="P:calcium ion import across plasma membrane"/>
    <property type="evidence" value="ECO:0007669"/>
    <property type="project" value="TreeGrafter"/>
</dbReference>
<dbReference type="InterPro" id="IPR005821">
    <property type="entry name" value="Ion_trans_dom"/>
</dbReference>
<sequence>ASKSQSQPDYRSSRTTSSNVLSPATCPTLFSRMCPSWRNGFQDRADGKSQGIFEAVNDLKHSTSKPSNGKEQKFADNVFGRIAGHRYFEGATMAVILVNAVCIGIDADYSATNDRPAKLYEGPAFFIVTEVFFAVFFTTELVVRFLAFKRKCLCFCDFWFLFDFLLVAMMDVETFILPLIASEGGPLGILSTLRLLRLLRVSRMAKLMRTFPELMLIVKGLAAAVRAVSWTLALLMMILFVWSIIFTSIYHQGTKTDEEVADGIGSLFGNMSKSAFSLIIMGTLLDDVTYCCNMIRESGQIFMLAVFIVFIVISSFMMLNMLLGILVEVVASTAEGWY</sequence>
<keyword evidence="17" id="KW-1185">Reference proteome</keyword>
<evidence type="ECO:0000256" key="5">
    <source>
        <dbReference type="ARBA" id="ARBA00022692"/>
    </source>
</evidence>
<evidence type="ECO:0000256" key="14">
    <source>
        <dbReference type="SAM" id="Phobius"/>
    </source>
</evidence>
<feature type="transmembrane region" description="Helical" evidence="14">
    <location>
        <begin position="302"/>
        <end position="327"/>
    </location>
</feature>
<evidence type="ECO:0000259" key="15">
    <source>
        <dbReference type="Pfam" id="PF00520"/>
    </source>
</evidence>
<dbReference type="Pfam" id="PF00520">
    <property type="entry name" value="Ion_trans"/>
    <property type="match status" value="1"/>
</dbReference>
<feature type="transmembrane region" description="Helical" evidence="14">
    <location>
        <begin position="216"/>
        <end position="245"/>
    </location>
</feature>
<keyword evidence="10 14" id="KW-0472">Membrane</keyword>
<feature type="non-terminal residue" evidence="16">
    <location>
        <position position="338"/>
    </location>
</feature>
<evidence type="ECO:0000256" key="10">
    <source>
        <dbReference type="ARBA" id="ARBA00023136"/>
    </source>
</evidence>
<reference evidence="16" key="1">
    <citation type="submission" date="2021-02" db="EMBL/GenBank/DDBJ databases">
        <authorList>
            <person name="Dougan E. K."/>
            <person name="Rhodes N."/>
            <person name="Thang M."/>
            <person name="Chan C."/>
        </authorList>
    </citation>
    <scope>NUCLEOTIDE SEQUENCE</scope>
</reference>
<evidence type="ECO:0000256" key="6">
    <source>
        <dbReference type="ARBA" id="ARBA00022837"/>
    </source>
</evidence>
<dbReference type="PANTHER" id="PTHR45628">
    <property type="entry name" value="VOLTAGE-DEPENDENT CALCIUM CHANNEL TYPE A SUBUNIT ALPHA-1"/>
    <property type="match status" value="1"/>
</dbReference>
<keyword evidence="12" id="KW-0407">Ion channel</keyword>
<keyword evidence="7" id="KW-0851">Voltage-gated channel</keyword>
<keyword evidence="9" id="KW-0406">Ion transport</keyword>
<keyword evidence="11" id="KW-0325">Glycoprotein</keyword>
<organism evidence="16 17">
    <name type="scientific">Symbiodinium necroappetens</name>
    <dbReference type="NCBI Taxonomy" id="1628268"/>
    <lineage>
        <taxon>Eukaryota</taxon>
        <taxon>Sar</taxon>
        <taxon>Alveolata</taxon>
        <taxon>Dinophyceae</taxon>
        <taxon>Suessiales</taxon>
        <taxon>Symbiodiniaceae</taxon>
        <taxon>Symbiodinium</taxon>
    </lineage>
</organism>
<evidence type="ECO:0000256" key="1">
    <source>
        <dbReference type="ARBA" id="ARBA00004141"/>
    </source>
</evidence>
<dbReference type="InterPro" id="IPR050599">
    <property type="entry name" value="VDCC_alpha-1_subunit"/>
</dbReference>
<keyword evidence="5 14" id="KW-0812">Transmembrane</keyword>
<dbReference type="OrthoDB" id="424431at2759"/>
<evidence type="ECO:0000256" key="12">
    <source>
        <dbReference type="ARBA" id="ARBA00023303"/>
    </source>
</evidence>
<evidence type="ECO:0000256" key="13">
    <source>
        <dbReference type="SAM" id="MobiDB-lite"/>
    </source>
</evidence>
<feature type="transmembrane region" description="Helical" evidence="14">
    <location>
        <begin position="91"/>
        <end position="111"/>
    </location>
</feature>
<feature type="domain" description="Ion transport" evidence="15">
    <location>
        <begin position="85"/>
        <end position="333"/>
    </location>
</feature>
<keyword evidence="8 14" id="KW-1133">Transmembrane helix</keyword>
<evidence type="ECO:0000256" key="3">
    <source>
        <dbReference type="ARBA" id="ARBA00022568"/>
    </source>
</evidence>
<dbReference type="GO" id="GO:0005891">
    <property type="term" value="C:voltage-gated calcium channel complex"/>
    <property type="evidence" value="ECO:0007669"/>
    <property type="project" value="TreeGrafter"/>
</dbReference>
<evidence type="ECO:0000256" key="7">
    <source>
        <dbReference type="ARBA" id="ARBA00022882"/>
    </source>
</evidence>
<comment type="caution">
    <text evidence="16">The sequence shown here is derived from an EMBL/GenBank/DDBJ whole genome shotgun (WGS) entry which is preliminary data.</text>
</comment>
<dbReference type="GO" id="GO:0008331">
    <property type="term" value="F:high voltage-gated calcium channel activity"/>
    <property type="evidence" value="ECO:0007669"/>
    <property type="project" value="TreeGrafter"/>
</dbReference>
<comment type="subcellular location">
    <subcellularLocation>
        <location evidence="1">Membrane</location>
        <topology evidence="1">Multi-pass membrane protein</topology>
    </subcellularLocation>
</comment>
<accession>A0A812VEL2</accession>
<keyword evidence="4" id="KW-0107">Calcium channel</keyword>
<evidence type="ECO:0000256" key="9">
    <source>
        <dbReference type="ARBA" id="ARBA00023065"/>
    </source>
</evidence>
<keyword evidence="2" id="KW-0813">Transport</keyword>
<evidence type="ECO:0000313" key="16">
    <source>
        <dbReference type="EMBL" id="CAE7624939.1"/>
    </source>
</evidence>
<proteinExistence type="predicted"/>
<feature type="region of interest" description="Disordered" evidence="13">
    <location>
        <begin position="1"/>
        <end position="21"/>
    </location>
</feature>
<evidence type="ECO:0000313" key="17">
    <source>
        <dbReference type="Proteomes" id="UP000601435"/>
    </source>
</evidence>
<dbReference type="PANTHER" id="PTHR45628:SF7">
    <property type="entry name" value="VOLTAGE-DEPENDENT CALCIUM CHANNEL TYPE A SUBUNIT ALPHA-1"/>
    <property type="match status" value="1"/>
</dbReference>
<evidence type="ECO:0000256" key="2">
    <source>
        <dbReference type="ARBA" id="ARBA00022448"/>
    </source>
</evidence>
<evidence type="ECO:0000256" key="4">
    <source>
        <dbReference type="ARBA" id="ARBA00022673"/>
    </source>
</evidence>
<keyword evidence="6" id="KW-0106">Calcium</keyword>
<evidence type="ECO:0000256" key="11">
    <source>
        <dbReference type="ARBA" id="ARBA00023180"/>
    </source>
</evidence>
<keyword evidence="3" id="KW-0109">Calcium transport</keyword>
<evidence type="ECO:0000256" key="8">
    <source>
        <dbReference type="ARBA" id="ARBA00022989"/>
    </source>
</evidence>
<gene>
    <name evidence="16" type="primary">SCN10A</name>
    <name evidence="16" type="ORF">SNEC2469_LOCUS17645</name>
</gene>
<dbReference type="AlphaFoldDB" id="A0A812VEL2"/>
<feature type="transmembrane region" description="Helical" evidence="14">
    <location>
        <begin position="152"/>
        <end position="169"/>
    </location>
</feature>
<name>A0A812VEL2_9DINO</name>
<dbReference type="Proteomes" id="UP000601435">
    <property type="component" value="Unassembled WGS sequence"/>
</dbReference>
<protein>
    <submittedName>
        <fullName evidence="16">SCN10A protein</fullName>
    </submittedName>
</protein>